<keyword evidence="3" id="KW-0436">Ligase</keyword>
<dbReference type="SUPFAM" id="SSF56059">
    <property type="entry name" value="Glutathione synthetase ATP-binding domain-like"/>
    <property type="match status" value="1"/>
</dbReference>
<dbReference type="Gene3D" id="3.30.1490.20">
    <property type="entry name" value="ATP-grasp fold, A domain"/>
    <property type="match status" value="1"/>
</dbReference>
<feature type="domain" description="ATP-grasp" evidence="2">
    <location>
        <begin position="127"/>
        <end position="327"/>
    </location>
</feature>
<dbReference type="RefSeq" id="WP_237345642.1">
    <property type="nucleotide sequence ID" value="NZ_JABWGX010000011.1"/>
</dbReference>
<evidence type="ECO:0000259" key="2">
    <source>
        <dbReference type="PROSITE" id="PS50975"/>
    </source>
</evidence>
<keyword evidence="1" id="KW-0067">ATP-binding</keyword>
<dbReference type="EC" id="6.3.2.4" evidence="3"/>
<dbReference type="InterPro" id="IPR013815">
    <property type="entry name" value="ATP_grasp_subdomain_1"/>
</dbReference>
<dbReference type="InterPro" id="IPR011761">
    <property type="entry name" value="ATP-grasp"/>
</dbReference>
<gene>
    <name evidence="3" type="ORF">QOZ94_001925</name>
</gene>
<reference evidence="3 4" key="1">
    <citation type="submission" date="2023-07" db="EMBL/GenBank/DDBJ databases">
        <title>Genomic Encyclopedia of Type Strains, Phase IV (KMG-IV): sequencing the most valuable type-strain genomes for metagenomic binning, comparative biology and taxonomic classification.</title>
        <authorList>
            <person name="Goeker M."/>
        </authorList>
    </citation>
    <scope>NUCLEOTIDE SEQUENCE [LARGE SCALE GENOMIC DNA]</scope>
    <source>
        <strain evidence="3 4">DSM 3770</strain>
    </source>
</reference>
<dbReference type="GO" id="GO:0008716">
    <property type="term" value="F:D-alanine-D-alanine ligase activity"/>
    <property type="evidence" value="ECO:0007669"/>
    <property type="project" value="UniProtKB-EC"/>
</dbReference>
<protein>
    <submittedName>
        <fullName evidence="3">D-alanine-D-alanine ligase</fullName>
        <ecNumber evidence="3">6.3.2.4</ecNumber>
    </submittedName>
</protein>
<dbReference type="PANTHER" id="PTHR23132:SF23">
    <property type="entry name" value="D-ALANINE--D-ALANINE LIGASE B"/>
    <property type="match status" value="1"/>
</dbReference>
<name>A0ABU0LDC8_XANAG</name>
<evidence type="ECO:0000313" key="4">
    <source>
        <dbReference type="Proteomes" id="UP001241747"/>
    </source>
</evidence>
<proteinExistence type="predicted"/>
<keyword evidence="1" id="KW-0547">Nucleotide-binding</keyword>
<accession>A0ABU0LDC8</accession>
<evidence type="ECO:0000313" key="3">
    <source>
        <dbReference type="EMBL" id="MDQ0505143.1"/>
    </source>
</evidence>
<dbReference type="EMBL" id="JAUSVY010000003">
    <property type="protein sequence ID" value="MDQ0505143.1"/>
    <property type="molecule type" value="Genomic_DNA"/>
</dbReference>
<dbReference type="Proteomes" id="UP001241747">
    <property type="component" value="Unassembled WGS sequence"/>
</dbReference>
<dbReference type="PANTHER" id="PTHR23132">
    <property type="entry name" value="D-ALANINE--D-ALANINE LIGASE"/>
    <property type="match status" value="1"/>
</dbReference>
<dbReference type="PROSITE" id="PS50975">
    <property type="entry name" value="ATP_GRASP"/>
    <property type="match status" value="1"/>
</dbReference>
<keyword evidence="4" id="KW-1185">Reference proteome</keyword>
<sequence length="349" mass="37534">MAQLRLDEVLLRPGTGALARILFLAPYAPEAPDYACRAFAGDGGYPAYYHRVFETLTKLGYPVRTASRADAPLQAAGATDLVFSLMNRMEMANPEVFVPALCEFLHLPHVGATPNIRALAEDKWLTKKVAEASGLPVAPGARYDTPAALAVPPPFAGPYFVKNRFGAASEGVSDASIQDDWAGAARVAADLMARGMAVLVERFAPGIDVTVPVLGGAEPLVLGLVHPRSDRAGAIVTEELKRDDPLGYALFDAGDAEAAFHADARALWGAAGPMDYLRLDYRFDAETGRRTFLEFNICCHIGRSGAICLAAGQWGLSQADVLGHVVEFSLARQRRRLQPRETEAIRCAQ</sequence>
<comment type="caution">
    <text evidence="3">The sequence shown here is derived from an EMBL/GenBank/DDBJ whole genome shotgun (WGS) entry which is preliminary data.</text>
</comment>
<organism evidence="3 4">
    <name type="scientific">Xanthobacter agilis</name>
    <dbReference type="NCBI Taxonomy" id="47492"/>
    <lineage>
        <taxon>Bacteria</taxon>
        <taxon>Pseudomonadati</taxon>
        <taxon>Pseudomonadota</taxon>
        <taxon>Alphaproteobacteria</taxon>
        <taxon>Hyphomicrobiales</taxon>
        <taxon>Xanthobacteraceae</taxon>
        <taxon>Xanthobacter</taxon>
    </lineage>
</organism>
<evidence type="ECO:0000256" key="1">
    <source>
        <dbReference type="PROSITE-ProRule" id="PRU00409"/>
    </source>
</evidence>
<dbReference type="Gene3D" id="3.30.470.20">
    <property type="entry name" value="ATP-grasp fold, B domain"/>
    <property type="match status" value="1"/>
</dbReference>